<evidence type="ECO:0000313" key="1">
    <source>
        <dbReference type="EMBL" id="MBB4624619.1"/>
    </source>
</evidence>
<dbReference type="SUPFAM" id="SSF52058">
    <property type="entry name" value="L domain-like"/>
    <property type="match status" value="1"/>
</dbReference>
<dbReference type="EMBL" id="JACHOC010000011">
    <property type="protein sequence ID" value="MBB4624619.1"/>
    <property type="molecule type" value="Genomic_DNA"/>
</dbReference>
<dbReference type="Gene3D" id="3.80.10.10">
    <property type="entry name" value="Ribonuclease Inhibitor"/>
    <property type="match status" value="1"/>
</dbReference>
<organism evidence="1 2">
    <name type="scientific">Parabacteroides faecis</name>
    <dbReference type="NCBI Taxonomy" id="1217282"/>
    <lineage>
        <taxon>Bacteria</taxon>
        <taxon>Pseudomonadati</taxon>
        <taxon>Bacteroidota</taxon>
        <taxon>Bacteroidia</taxon>
        <taxon>Bacteroidales</taxon>
        <taxon>Tannerellaceae</taxon>
        <taxon>Parabacteroides</taxon>
    </lineage>
</organism>
<gene>
    <name evidence="1" type="ORF">GGQ57_004563</name>
</gene>
<dbReference type="Pfam" id="PF13306">
    <property type="entry name" value="LRR_5"/>
    <property type="match status" value="1"/>
</dbReference>
<name>A0ABR6KT89_9BACT</name>
<reference evidence="1 2" key="1">
    <citation type="submission" date="2020-08" db="EMBL/GenBank/DDBJ databases">
        <title>Genomic Encyclopedia of Type Strains, Phase IV (KMG-IV): sequencing the most valuable type-strain genomes for metagenomic binning, comparative biology and taxonomic classification.</title>
        <authorList>
            <person name="Goeker M."/>
        </authorList>
    </citation>
    <scope>NUCLEOTIDE SEQUENCE [LARGE SCALE GENOMIC DNA]</scope>
    <source>
        <strain evidence="1 2">DSM 102983</strain>
    </source>
</reference>
<evidence type="ECO:0008006" key="3">
    <source>
        <dbReference type="Google" id="ProtNLM"/>
    </source>
</evidence>
<dbReference type="Proteomes" id="UP000533637">
    <property type="component" value="Unassembled WGS sequence"/>
</dbReference>
<proteinExistence type="predicted"/>
<dbReference type="PANTHER" id="PTHR45661">
    <property type="entry name" value="SURFACE ANTIGEN"/>
    <property type="match status" value="1"/>
</dbReference>
<dbReference type="InterPro" id="IPR032675">
    <property type="entry name" value="LRR_dom_sf"/>
</dbReference>
<dbReference type="InterPro" id="IPR053139">
    <property type="entry name" value="Surface_bspA-like"/>
</dbReference>
<dbReference type="PANTHER" id="PTHR45661:SF3">
    <property type="entry name" value="IG-LIKE DOMAIN-CONTAINING PROTEIN"/>
    <property type="match status" value="1"/>
</dbReference>
<keyword evidence="2" id="KW-1185">Reference proteome</keyword>
<accession>A0ABR6KT89</accession>
<evidence type="ECO:0000313" key="2">
    <source>
        <dbReference type="Proteomes" id="UP000533637"/>
    </source>
</evidence>
<dbReference type="RefSeq" id="WP_183672206.1">
    <property type="nucleotide sequence ID" value="NZ_BMPB01000015.1"/>
</dbReference>
<dbReference type="InterPro" id="IPR026906">
    <property type="entry name" value="LRR_5"/>
</dbReference>
<sequence>MNIKAQVTTHIELRESGTLLDLLTDSEIEKTEKIIIYGNSLIKEDFSVLKTMLIQYNLEVIDIENTATSIISERAFEGCSNLKEIKLPKYLIDTGWYAFYDCSNLTNIDLPFSVKKIRNSFRVCSSLTSVTLGWRVQSVGTQSFLLCGNLQEIHCMGAIPPDCKQESFEGLYETCILYVPEGCKKKYAFSDGWLNFDNIREEYVEPTYSLQVNLVGGTFA</sequence>
<protein>
    <recommendedName>
        <fullName evidence="3">Leucine-rich repeat domain-containing protein</fullName>
    </recommendedName>
</protein>
<comment type="caution">
    <text evidence="1">The sequence shown here is derived from an EMBL/GenBank/DDBJ whole genome shotgun (WGS) entry which is preliminary data.</text>
</comment>